<dbReference type="PANTHER" id="PTHR45632">
    <property type="entry name" value="LD33804P"/>
    <property type="match status" value="1"/>
</dbReference>
<dbReference type="Proteomes" id="UP000181790">
    <property type="component" value="Unassembled WGS sequence"/>
</dbReference>
<organism evidence="1 2">
    <name type="scientific">Arsenicibacter rosenii</name>
    <dbReference type="NCBI Taxonomy" id="1750698"/>
    <lineage>
        <taxon>Bacteria</taxon>
        <taxon>Pseudomonadati</taxon>
        <taxon>Bacteroidota</taxon>
        <taxon>Cytophagia</taxon>
        <taxon>Cytophagales</taxon>
        <taxon>Spirosomataceae</taxon>
        <taxon>Arsenicibacter</taxon>
    </lineage>
</organism>
<sequence>MLSCSAVAQRTFSVKKLPPIPDADGFAGSLAGVSNGALVVAGGSNFPNGGRPWRGDTKKWYDRILVLESPDGQWKEAGKLPFPLGYAVTVSWKDAVVCVGGSNEKGHVAAAFLMRWKKQQIGFEPLPAFPHPIANACGALVGNVLYVAGGLEKPDATQTLRQFYALDLAAPNRTWQPLPVWEGAGRMLSVAAGSGNRFFLFSGTDLVQDKTTGTASRVYLTDAHVFDISKKQWTRLPDMPHPTVAAVGPALVRDGQVVIFGGDTGEYASQTQVLKDNHPGFSTDILALPLPAGPWMIRQKFPAVIRPDAASNPNASTYLPVTTPLVPWKGGFVMPGGEARPGTRTPGVLWFK</sequence>
<dbReference type="AlphaFoldDB" id="A0A1S2VDI6"/>
<dbReference type="InterPro" id="IPR056734">
    <property type="entry name" value="NANM"/>
</dbReference>
<name>A0A1S2VDI6_9BACT</name>
<dbReference type="SUPFAM" id="SSF117281">
    <property type="entry name" value="Kelch motif"/>
    <property type="match status" value="1"/>
</dbReference>
<proteinExistence type="predicted"/>
<dbReference type="Gene3D" id="2.120.10.80">
    <property type="entry name" value="Kelch-type beta propeller"/>
    <property type="match status" value="1"/>
</dbReference>
<dbReference type="OrthoDB" id="9803597at2"/>
<dbReference type="EMBL" id="MORL01000019">
    <property type="protein sequence ID" value="OIN56762.1"/>
    <property type="molecule type" value="Genomic_DNA"/>
</dbReference>
<accession>A0A1S2VDI6</accession>
<evidence type="ECO:0008006" key="3">
    <source>
        <dbReference type="Google" id="ProtNLM"/>
    </source>
</evidence>
<evidence type="ECO:0000313" key="1">
    <source>
        <dbReference type="EMBL" id="OIN56762.1"/>
    </source>
</evidence>
<comment type="caution">
    <text evidence="1">The sequence shown here is derived from an EMBL/GenBank/DDBJ whole genome shotgun (WGS) entry which is preliminary data.</text>
</comment>
<protein>
    <recommendedName>
        <fullName evidence="3">Galactose oxidase</fullName>
    </recommendedName>
</protein>
<dbReference type="Pfam" id="PF24996">
    <property type="entry name" value="NANM"/>
    <property type="match status" value="2"/>
</dbReference>
<gene>
    <name evidence="1" type="ORF">BLX24_23220</name>
</gene>
<dbReference type="InterPro" id="IPR015915">
    <property type="entry name" value="Kelch-typ_b-propeller"/>
</dbReference>
<keyword evidence="2" id="KW-1185">Reference proteome</keyword>
<evidence type="ECO:0000313" key="2">
    <source>
        <dbReference type="Proteomes" id="UP000181790"/>
    </source>
</evidence>
<reference evidence="1 2" key="1">
    <citation type="submission" date="2016-10" db="EMBL/GenBank/DDBJ databases">
        <title>Arsenicibacter rosenii gen. nov., sp. nov., an efficient arsenic-methylating bacterium isolated from an arsenic-contaminated paddy soil.</title>
        <authorList>
            <person name="Huang K."/>
        </authorList>
    </citation>
    <scope>NUCLEOTIDE SEQUENCE [LARGE SCALE GENOMIC DNA]</scope>
    <source>
        <strain evidence="1 2">SM-1</strain>
    </source>
</reference>